<accession>A0A813JSZ6</accession>
<evidence type="ECO:0000313" key="4">
    <source>
        <dbReference type="Proteomes" id="UP000626109"/>
    </source>
</evidence>
<dbReference type="PANTHER" id="PTHR12341:SF41">
    <property type="entry name" value="5'-3' EXORIBONUCLEASE 2"/>
    <property type="match status" value="1"/>
</dbReference>
<dbReference type="PANTHER" id="PTHR12341">
    <property type="entry name" value="5'-&gt;3' EXORIBONUCLEASE"/>
    <property type="match status" value="1"/>
</dbReference>
<dbReference type="Proteomes" id="UP000626109">
    <property type="component" value="Unassembled WGS sequence"/>
</dbReference>
<dbReference type="Pfam" id="PF17846">
    <property type="entry name" value="XRN_M"/>
    <property type="match status" value="1"/>
</dbReference>
<dbReference type="InterPro" id="IPR006652">
    <property type="entry name" value="Kelch_1"/>
</dbReference>
<dbReference type="Gene3D" id="1.25.40.1050">
    <property type="match status" value="1"/>
</dbReference>
<dbReference type="GO" id="GO:0000956">
    <property type="term" value="P:nuclear-transcribed mRNA catabolic process"/>
    <property type="evidence" value="ECO:0007669"/>
    <property type="project" value="TreeGrafter"/>
</dbReference>
<sequence length="818" mass="90003">MFLPGSPDPAPMTYHRPFREAPPSPTAGVDARMWEQRRSPSLLMPGSRQGSYGRSGRSSPNPSDVDELSRVVKRLAKRVELLETEGQELRGILQDSGFLNGSAFEVNVHRRRFAAVRRAHPCTWDASLTNVLVTKELLHLIARYVGQEWQEPALMLATSCRSSMFAAQHAIKEIAQFPLALYVCGGRDGQRCLNSVERLDPRRGEWEPCPVMLHHRAAAVAAHLDGLVYVCGGWSGRLYLNAVEAFDPKVGLWRKVPSMKQGAAAAAAHVLLGKLYVCGGWDGQEALKCVERYDPLAGVWEEVRAAFALAWQSLTVSGGDLGGPSTVSKISNMEASSDTNAWHAQLLANSFSMDLENLETSEAPEPDAKKPRQETGTLAPPMAKKPETSGKFVDKEFHSALKDRLKEREDLGEAMADTVRLGEGPHWKQRYYFEKFKVKQDDLVDFLQRIRKAYIEGLCWVLVYYYQGCASWTWFYPYHYAPFASDLIGCGQLKCGDLSYFQQGTPFQPFQQLMSVLPPVSSFEAGIPAPFRELMSQPFSPLIDFYPVDFGLDLNGKRFTWQAVVLLPFIDEPRLVRILAPLLARLKPNEKVRNRRGAELVFGHKDDKALFHAVQLAQAAFEAGHAGLKQHVRDRFLFGALEGWSQGGANKEVPSPIEGLPDVEESHCICAQFTDPEAGPHISKLLPGIWEQAVVVSAGDMDEAARMKGFGGEPAKRMIMQALGKDGRKKKYADQAPAPVQAKQATFAAPQELAGWEQGADYQEGGAGEYAETVGAAPPSGTKVIKVRGAGQSRPSAQVPKGFKPVRNAGQGAGGGPY</sequence>
<comment type="caution">
    <text evidence="3">The sequence shown here is derived from an EMBL/GenBank/DDBJ whole genome shotgun (WGS) entry which is preliminary data.</text>
</comment>
<dbReference type="SUPFAM" id="SSF117281">
    <property type="entry name" value="Kelch motif"/>
    <property type="match status" value="1"/>
</dbReference>
<dbReference type="GO" id="GO:0005634">
    <property type="term" value="C:nucleus"/>
    <property type="evidence" value="ECO:0007669"/>
    <property type="project" value="TreeGrafter"/>
</dbReference>
<feature type="domain" description="Xrn1 helical" evidence="2">
    <location>
        <begin position="376"/>
        <end position="700"/>
    </location>
</feature>
<feature type="region of interest" description="Disordered" evidence="1">
    <location>
        <begin position="773"/>
        <end position="818"/>
    </location>
</feature>
<feature type="region of interest" description="Disordered" evidence="1">
    <location>
        <begin position="1"/>
        <end position="68"/>
    </location>
</feature>
<reference evidence="3" key="1">
    <citation type="submission" date="2021-02" db="EMBL/GenBank/DDBJ databases">
        <authorList>
            <person name="Dougan E. K."/>
            <person name="Rhodes N."/>
            <person name="Thang M."/>
            <person name="Chan C."/>
        </authorList>
    </citation>
    <scope>NUCLEOTIDE SEQUENCE</scope>
</reference>
<dbReference type="InterPro" id="IPR041412">
    <property type="entry name" value="Xrn1_helical"/>
</dbReference>
<dbReference type="GO" id="GO:0004534">
    <property type="term" value="F:5'-3' RNA exonuclease activity"/>
    <property type="evidence" value="ECO:0007669"/>
    <property type="project" value="TreeGrafter"/>
</dbReference>
<proteinExistence type="predicted"/>
<name>A0A813JSZ6_POLGL</name>
<organism evidence="3 4">
    <name type="scientific">Polarella glacialis</name>
    <name type="common">Dinoflagellate</name>
    <dbReference type="NCBI Taxonomy" id="89957"/>
    <lineage>
        <taxon>Eukaryota</taxon>
        <taxon>Sar</taxon>
        <taxon>Alveolata</taxon>
        <taxon>Dinophyceae</taxon>
        <taxon>Suessiales</taxon>
        <taxon>Suessiaceae</taxon>
        <taxon>Polarella</taxon>
    </lineage>
</organism>
<gene>
    <name evidence="3" type="ORF">PGLA2088_LOCUS23085</name>
</gene>
<dbReference type="AlphaFoldDB" id="A0A813JSZ6"/>
<dbReference type="InterPro" id="IPR027073">
    <property type="entry name" value="5_3_exoribonuclease"/>
</dbReference>
<evidence type="ECO:0000256" key="1">
    <source>
        <dbReference type="SAM" id="MobiDB-lite"/>
    </source>
</evidence>
<feature type="region of interest" description="Disordered" evidence="1">
    <location>
        <begin position="359"/>
        <end position="385"/>
    </location>
</feature>
<dbReference type="Pfam" id="PF01344">
    <property type="entry name" value="Kelch_1"/>
    <property type="match status" value="3"/>
</dbReference>
<dbReference type="EMBL" id="CAJNNW010026103">
    <property type="protein sequence ID" value="CAE8682717.1"/>
    <property type="molecule type" value="Genomic_DNA"/>
</dbReference>
<evidence type="ECO:0000313" key="3">
    <source>
        <dbReference type="EMBL" id="CAE8682717.1"/>
    </source>
</evidence>
<dbReference type="GO" id="GO:0003723">
    <property type="term" value="F:RNA binding"/>
    <property type="evidence" value="ECO:0007669"/>
    <property type="project" value="TreeGrafter"/>
</dbReference>
<protein>
    <recommendedName>
        <fullName evidence="2">Xrn1 helical domain-containing protein</fullName>
    </recommendedName>
</protein>
<dbReference type="SMART" id="SM00612">
    <property type="entry name" value="Kelch"/>
    <property type="match status" value="3"/>
</dbReference>
<evidence type="ECO:0000259" key="2">
    <source>
        <dbReference type="Pfam" id="PF17846"/>
    </source>
</evidence>
<dbReference type="InterPro" id="IPR015915">
    <property type="entry name" value="Kelch-typ_b-propeller"/>
</dbReference>
<dbReference type="Gene3D" id="2.120.10.80">
    <property type="entry name" value="Kelch-type beta propeller"/>
    <property type="match status" value="1"/>
</dbReference>
<feature type="compositionally biased region" description="Low complexity" evidence="1">
    <location>
        <begin position="45"/>
        <end position="63"/>
    </location>
</feature>
<feature type="compositionally biased region" description="Pro residues" evidence="1">
    <location>
        <begin position="1"/>
        <end position="10"/>
    </location>
</feature>